<feature type="region of interest" description="Disordered" evidence="1">
    <location>
        <begin position="47"/>
        <end position="74"/>
    </location>
</feature>
<dbReference type="AlphaFoldDB" id="U1N1H8"/>
<evidence type="ECO:0000256" key="1">
    <source>
        <dbReference type="SAM" id="MobiDB-lite"/>
    </source>
</evidence>
<reference evidence="2 3" key="1">
    <citation type="journal article" date="2013" name="PLoS ONE">
        <title>Assembly-driven community genomics of a hypersaline microbial ecosystem.</title>
        <authorList>
            <person name="Podell S."/>
            <person name="Ugalde J.A."/>
            <person name="Narasingarao P."/>
            <person name="Banfield J.F."/>
            <person name="Heidelberg K.B."/>
            <person name="Allen E.E."/>
        </authorList>
    </citation>
    <scope>NUCLEOTIDE SEQUENCE [LARGE SCALE GENOMIC DNA]</scope>
    <source>
        <strain evidence="3">J07HQW1</strain>
    </source>
</reference>
<proteinExistence type="predicted"/>
<feature type="non-terminal residue" evidence="2">
    <location>
        <position position="74"/>
    </location>
</feature>
<protein>
    <submittedName>
        <fullName evidence="2">Putative transposase</fullName>
    </submittedName>
</protein>
<evidence type="ECO:0000313" key="2">
    <source>
        <dbReference type="EMBL" id="ERG90320.1"/>
    </source>
</evidence>
<evidence type="ECO:0000313" key="3">
    <source>
        <dbReference type="Proteomes" id="UP000030649"/>
    </source>
</evidence>
<organism evidence="2 3">
    <name type="scientific">Haloquadratum walsbyi J07HQW1</name>
    <dbReference type="NCBI Taxonomy" id="1238424"/>
    <lineage>
        <taxon>Archaea</taxon>
        <taxon>Methanobacteriati</taxon>
        <taxon>Methanobacteriota</taxon>
        <taxon>Stenosarchaea group</taxon>
        <taxon>Halobacteria</taxon>
        <taxon>Halobacteriales</taxon>
        <taxon>Haloferacaceae</taxon>
        <taxon>Haloquadratum</taxon>
    </lineage>
</organism>
<dbReference type="HOGENOM" id="CLU_2710349_0_0_2"/>
<dbReference type="Proteomes" id="UP000030649">
    <property type="component" value="Unassembled WGS sequence"/>
</dbReference>
<accession>U1N1H8</accession>
<name>U1N1H8_9EURY</name>
<sequence length="74" mass="8739">MGSHGRDTRPQRPQNRVEDSQQLQGIAQSIQYSQRVLEELAEAFNSWEETRKSDTRANPPGYRKKNYYDQQGRR</sequence>
<feature type="compositionally biased region" description="Basic and acidic residues" evidence="1">
    <location>
        <begin position="1"/>
        <end position="19"/>
    </location>
</feature>
<gene>
    <name evidence="2" type="ORF">J07HQW1_00339</name>
</gene>
<feature type="region of interest" description="Disordered" evidence="1">
    <location>
        <begin position="1"/>
        <end position="22"/>
    </location>
</feature>
<dbReference type="EMBL" id="KE356560">
    <property type="protein sequence ID" value="ERG90320.1"/>
    <property type="molecule type" value="Genomic_DNA"/>
</dbReference>